<keyword evidence="6" id="KW-0408">Iron</keyword>
<keyword evidence="3" id="KW-0479">Metal-binding</keyword>
<evidence type="ECO:0000313" key="13">
    <source>
        <dbReference type="Proteomes" id="UP000596311"/>
    </source>
</evidence>
<dbReference type="Gene3D" id="3.40.50.10420">
    <property type="entry name" value="NagB/RpiA/CoA transferase-like"/>
    <property type="match status" value="1"/>
</dbReference>
<dbReference type="InterPro" id="IPR009051">
    <property type="entry name" value="Helical_ferredxn"/>
</dbReference>
<dbReference type="InterPro" id="IPR004452">
    <property type="entry name" value="LutB/LldF"/>
</dbReference>
<keyword evidence="7" id="KW-0411">Iron-sulfur</keyword>
<dbReference type="Gene3D" id="1.10.1060.10">
    <property type="entry name" value="Alpha-helical ferredoxin"/>
    <property type="match status" value="1"/>
</dbReference>
<evidence type="ECO:0000256" key="1">
    <source>
        <dbReference type="ARBA" id="ARBA00022448"/>
    </source>
</evidence>
<feature type="domain" description="4Fe-4S ferredoxin-type" evidence="11">
    <location>
        <begin position="328"/>
        <end position="400"/>
    </location>
</feature>
<feature type="region of interest" description="Disordered" evidence="8">
    <location>
        <begin position="1"/>
        <end position="26"/>
    </location>
</feature>
<evidence type="ECO:0000256" key="2">
    <source>
        <dbReference type="ARBA" id="ARBA00022485"/>
    </source>
</evidence>
<keyword evidence="5" id="KW-0249">Electron transport</keyword>
<evidence type="ECO:0000256" key="5">
    <source>
        <dbReference type="ARBA" id="ARBA00022982"/>
    </source>
</evidence>
<dbReference type="PROSITE" id="PS00198">
    <property type="entry name" value="4FE4S_FER_1"/>
    <property type="match status" value="1"/>
</dbReference>
<evidence type="ECO:0000256" key="4">
    <source>
        <dbReference type="ARBA" id="ARBA00022737"/>
    </source>
</evidence>
<feature type="region of interest" description="Disordered" evidence="8">
    <location>
        <begin position="494"/>
        <end position="522"/>
    </location>
</feature>
<keyword evidence="2" id="KW-0004">4Fe-4S</keyword>
<evidence type="ECO:0000256" key="8">
    <source>
        <dbReference type="SAM" id="MobiDB-lite"/>
    </source>
</evidence>
<dbReference type="EMBL" id="CP049945">
    <property type="protein sequence ID" value="QRF05176.1"/>
    <property type="molecule type" value="Genomic_DNA"/>
</dbReference>
<protein>
    <submittedName>
        <fullName evidence="12">Iron-sulfur cluster-binding protein</fullName>
    </submittedName>
</protein>
<organism evidence="12 13">
    <name type="scientific">Streptomyces koyangensis</name>
    <dbReference type="NCBI Taxonomy" id="188770"/>
    <lineage>
        <taxon>Bacteria</taxon>
        <taxon>Bacillati</taxon>
        <taxon>Actinomycetota</taxon>
        <taxon>Actinomycetes</taxon>
        <taxon>Kitasatosporales</taxon>
        <taxon>Streptomycetaceae</taxon>
        <taxon>Streptomyces</taxon>
        <taxon>Streptomyces aurantiacus group</taxon>
    </lineage>
</organism>
<name>A0ABX7EMY3_9ACTN</name>
<sequence>MSSTFLGMPAAPPRSPYGSGNLRGDEKFPKAAHHELRNDQLRRNLRKATHTIRGKRLNVTAELPDWEALRDAGSAIKTDTMNRLPELLEQLERKVTEAGGTVHWARDADDANAIVTRLVAATGSEEVIKVKSMATQEIGLNEHLESQGVTAYETDLAELIVQLAHDKPSHILVPAIHRNRDEIREIFLKEIPGVDPELNAVPAELAAAARAYLREKFMTTKVAISGANFGIAETGTLSVVESEGNGRMCLTLPETLITVMGIEKVLPRYEDLEVFFQLLPRSSTGERMNPYTSLWTGVTPGDGPQEFHLVLLDNGRTAALADSVGREALNCIRCSACLNVCPVYERAGGHAYGSTYPGPIGAVLTPQLAGMHAAKDDPNSSLPYASSLCGACFDACPVKIDIPSLLVELRHQNTEQSGRTVEQAAMKAAAAVMARPGLFTTAQKAAGLGRVVAGRDKKITRLPAPFDGWSESRDIAAPPKQTFRDWFASDEGRATLGAAAREGAERRADSATPATDDTEEQR</sequence>
<dbReference type="InterPro" id="IPR003741">
    <property type="entry name" value="LUD_dom"/>
</dbReference>
<feature type="domain" description="LUD" evidence="9">
    <location>
        <begin position="88"/>
        <end position="311"/>
    </location>
</feature>
<dbReference type="PANTHER" id="PTHR47153">
    <property type="entry name" value="LACTATE UTILIZATION PROTEIN B"/>
    <property type="match status" value="1"/>
</dbReference>
<dbReference type="InterPro" id="IPR024185">
    <property type="entry name" value="FTHF_cligase-like_sf"/>
</dbReference>
<evidence type="ECO:0000259" key="11">
    <source>
        <dbReference type="Pfam" id="PF13183"/>
    </source>
</evidence>
<accession>A0ABX7EMY3</accession>
<proteinExistence type="predicted"/>
<evidence type="ECO:0000259" key="10">
    <source>
        <dbReference type="Pfam" id="PF11870"/>
    </source>
</evidence>
<evidence type="ECO:0000256" key="3">
    <source>
        <dbReference type="ARBA" id="ARBA00022723"/>
    </source>
</evidence>
<feature type="domain" description="Lactate utilization protein B C-terminal" evidence="10">
    <location>
        <begin position="415"/>
        <end position="488"/>
    </location>
</feature>
<reference evidence="12 13" key="1">
    <citation type="submission" date="2020-03" db="EMBL/GenBank/DDBJ databases">
        <title>Genome mining and metabolic profiling illuminate the polycyclic tetramate macrolactams from Streptomyces koyangensis SCSIO 5802.</title>
        <authorList>
            <person name="Ding W."/>
        </authorList>
    </citation>
    <scope>NUCLEOTIDE SEQUENCE [LARGE SCALE GENOMIC DNA]</scope>
    <source>
        <strain evidence="12 13">SCSIO 5802</strain>
    </source>
</reference>
<dbReference type="Pfam" id="PF02589">
    <property type="entry name" value="LUD_dom"/>
    <property type="match status" value="1"/>
</dbReference>
<dbReference type="Proteomes" id="UP000596311">
    <property type="component" value="Chromosome"/>
</dbReference>
<gene>
    <name evidence="12" type="ORF">G9U55_25445</name>
</gene>
<dbReference type="Pfam" id="PF13183">
    <property type="entry name" value="Fer4_8"/>
    <property type="match status" value="1"/>
</dbReference>
<evidence type="ECO:0000256" key="6">
    <source>
        <dbReference type="ARBA" id="ARBA00023004"/>
    </source>
</evidence>
<dbReference type="InterPro" id="IPR024569">
    <property type="entry name" value="LutB_C"/>
</dbReference>
<dbReference type="Pfam" id="PF11870">
    <property type="entry name" value="LutB_C"/>
    <property type="match status" value="1"/>
</dbReference>
<dbReference type="SUPFAM" id="SSF54862">
    <property type="entry name" value="4Fe-4S ferredoxins"/>
    <property type="match status" value="1"/>
</dbReference>
<evidence type="ECO:0000256" key="7">
    <source>
        <dbReference type="ARBA" id="ARBA00023014"/>
    </source>
</evidence>
<keyword evidence="1" id="KW-0813">Transport</keyword>
<evidence type="ECO:0000313" key="12">
    <source>
        <dbReference type="EMBL" id="QRF05176.1"/>
    </source>
</evidence>
<dbReference type="RefSeq" id="WP_203215937.1">
    <property type="nucleotide sequence ID" value="NZ_CP049945.1"/>
</dbReference>
<dbReference type="PANTHER" id="PTHR47153:SF2">
    <property type="entry name" value="LACTATE UTILIZATION PROTEIN B"/>
    <property type="match status" value="1"/>
</dbReference>
<keyword evidence="13" id="KW-1185">Reference proteome</keyword>
<dbReference type="NCBIfam" id="TIGR00273">
    <property type="entry name" value="LutB/LldF family L-lactate oxidation iron-sulfur protein"/>
    <property type="match status" value="1"/>
</dbReference>
<dbReference type="InterPro" id="IPR017900">
    <property type="entry name" value="4Fe4S_Fe_S_CS"/>
</dbReference>
<dbReference type="InterPro" id="IPR037171">
    <property type="entry name" value="NagB/RpiA_transferase-like"/>
</dbReference>
<evidence type="ECO:0000259" key="9">
    <source>
        <dbReference type="Pfam" id="PF02589"/>
    </source>
</evidence>
<dbReference type="SUPFAM" id="SSF100950">
    <property type="entry name" value="NagB/RpiA/CoA transferase-like"/>
    <property type="match status" value="1"/>
</dbReference>
<dbReference type="InterPro" id="IPR017896">
    <property type="entry name" value="4Fe4S_Fe-S-bd"/>
</dbReference>
<keyword evidence="4" id="KW-0677">Repeat</keyword>